<dbReference type="PANTHER" id="PTHR10556:SF43">
    <property type="entry name" value="STEROID 5-ALPHA-REDUCTASE DET2"/>
    <property type="match status" value="1"/>
</dbReference>
<dbReference type="GeneID" id="92079232"/>
<evidence type="ECO:0000313" key="9">
    <source>
        <dbReference type="Proteomes" id="UP001391051"/>
    </source>
</evidence>
<keyword evidence="5 6" id="KW-0472">Membrane</keyword>
<gene>
    <name evidence="8" type="ORF">PG986_009948</name>
</gene>
<dbReference type="InterPro" id="IPR001104">
    <property type="entry name" value="3-oxo-5_a-steroid_4-DH_C"/>
</dbReference>
<evidence type="ECO:0000313" key="8">
    <source>
        <dbReference type="EMBL" id="KAK7949062.1"/>
    </source>
</evidence>
<keyword evidence="9" id="KW-1185">Reference proteome</keyword>
<evidence type="ECO:0000256" key="5">
    <source>
        <dbReference type="ARBA" id="ARBA00023136"/>
    </source>
</evidence>
<reference evidence="8 9" key="1">
    <citation type="submission" date="2023-01" db="EMBL/GenBank/DDBJ databases">
        <title>Analysis of 21 Apiospora genomes using comparative genomics revels a genus with tremendous synthesis potential of carbohydrate active enzymes and secondary metabolites.</title>
        <authorList>
            <person name="Sorensen T."/>
        </authorList>
    </citation>
    <scope>NUCLEOTIDE SEQUENCE [LARGE SCALE GENOMIC DNA]</scope>
    <source>
        <strain evidence="8 9">CBS 24483</strain>
    </source>
</reference>
<comment type="caution">
    <text evidence="8">The sequence shown here is derived from an EMBL/GenBank/DDBJ whole genome shotgun (WGS) entry which is preliminary data.</text>
</comment>
<evidence type="ECO:0000256" key="2">
    <source>
        <dbReference type="ARBA" id="ARBA00007742"/>
    </source>
</evidence>
<evidence type="ECO:0000256" key="4">
    <source>
        <dbReference type="ARBA" id="ARBA00022989"/>
    </source>
</evidence>
<name>A0ABR1Q9T9_9PEZI</name>
<dbReference type="Proteomes" id="UP001391051">
    <property type="component" value="Unassembled WGS sequence"/>
</dbReference>
<keyword evidence="3 6" id="KW-0812">Transmembrane</keyword>
<evidence type="ECO:0000256" key="6">
    <source>
        <dbReference type="SAM" id="Phobius"/>
    </source>
</evidence>
<dbReference type="InterPro" id="IPR039357">
    <property type="entry name" value="SRD5A/TECR"/>
</dbReference>
<comment type="similarity">
    <text evidence="2">Belongs to the steroid 5-alpha reductase family.</text>
</comment>
<dbReference type="EMBL" id="JAQQWE010000006">
    <property type="protein sequence ID" value="KAK7949062.1"/>
    <property type="molecule type" value="Genomic_DNA"/>
</dbReference>
<feature type="transmembrane region" description="Helical" evidence="6">
    <location>
        <begin position="185"/>
        <end position="205"/>
    </location>
</feature>
<feature type="domain" description="3-oxo-5-alpha-steroid 4-dehydrogenase C-terminal" evidence="7">
    <location>
        <begin position="140"/>
        <end position="317"/>
    </location>
</feature>
<dbReference type="PROSITE" id="PS50244">
    <property type="entry name" value="S5A_REDUCTASE"/>
    <property type="match status" value="1"/>
</dbReference>
<dbReference type="Pfam" id="PF02544">
    <property type="entry name" value="Steroid_dh"/>
    <property type="match status" value="1"/>
</dbReference>
<organism evidence="8 9">
    <name type="scientific">Apiospora aurea</name>
    <dbReference type="NCBI Taxonomy" id="335848"/>
    <lineage>
        <taxon>Eukaryota</taxon>
        <taxon>Fungi</taxon>
        <taxon>Dikarya</taxon>
        <taxon>Ascomycota</taxon>
        <taxon>Pezizomycotina</taxon>
        <taxon>Sordariomycetes</taxon>
        <taxon>Xylariomycetidae</taxon>
        <taxon>Amphisphaeriales</taxon>
        <taxon>Apiosporaceae</taxon>
        <taxon>Apiospora</taxon>
    </lineage>
</organism>
<evidence type="ECO:0000259" key="7">
    <source>
        <dbReference type="Pfam" id="PF02544"/>
    </source>
</evidence>
<protein>
    <recommendedName>
        <fullName evidence="7">3-oxo-5-alpha-steroid 4-dehydrogenase C-terminal domain-containing protein</fullName>
    </recommendedName>
</protein>
<accession>A0ABR1Q9T9</accession>
<dbReference type="PANTHER" id="PTHR10556">
    <property type="entry name" value="3-OXO-5-ALPHA-STEROID 4-DEHYDROGENASE"/>
    <property type="match status" value="1"/>
</dbReference>
<evidence type="ECO:0000256" key="3">
    <source>
        <dbReference type="ARBA" id="ARBA00022692"/>
    </source>
</evidence>
<sequence>MAIIENWLPASRENYEFILSIWKWFPVVRSSSQQGFTLNLASIANNKQKAYSTQWMISWYGMGKTSVQSPLNIPGRIAWLTMEVPGFVTLLYIMNTLPTQHGIEDLPWQNKTLAGLFCLHYVYRAVLFPVLQPSMSPIHAVVWSMALVFQFFNATCLGSWLAAYGPTTEAEWNSAAQFSNGGSSVLQFATGLVVFYVGLTANYFCDEELREIRRAEQRRQERLAREQGRPVGSIEKHYSVPNNGLFRYMLYPHYFSEWIEWLGFWIAAGVGCTPARCFLVNEIFAMLPRAVSGKKWYIEKFGEDKIKGKYAIIPGVW</sequence>
<dbReference type="RefSeq" id="XP_066698568.1">
    <property type="nucleotide sequence ID" value="XM_066846170.1"/>
</dbReference>
<comment type="subcellular location">
    <subcellularLocation>
        <location evidence="1">Membrane</location>
        <topology evidence="1">Multi-pass membrane protein</topology>
    </subcellularLocation>
</comment>
<evidence type="ECO:0000256" key="1">
    <source>
        <dbReference type="ARBA" id="ARBA00004141"/>
    </source>
</evidence>
<proteinExistence type="inferred from homology"/>
<keyword evidence="4 6" id="KW-1133">Transmembrane helix</keyword>
<feature type="transmembrane region" description="Helical" evidence="6">
    <location>
        <begin position="143"/>
        <end position="165"/>
    </location>
</feature>